<dbReference type="Proteomes" id="UP001345827">
    <property type="component" value="Unassembled WGS sequence"/>
</dbReference>
<gene>
    <name evidence="1" type="ORF">LTR25_008439</name>
</gene>
<dbReference type="EMBL" id="JAXLQG010000017">
    <property type="protein sequence ID" value="KAK5531332.1"/>
    <property type="molecule type" value="Genomic_DNA"/>
</dbReference>
<name>A0AAV9PX75_9PEZI</name>
<evidence type="ECO:0000313" key="2">
    <source>
        <dbReference type="Proteomes" id="UP001345827"/>
    </source>
</evidence>
<comment type="caution">
    <text evidence="1">The sequence shown here is derived from an EMBL/GenBank/DDBJ whole genome shotgun (WGS) entry which is preliminary data.</text>
</comment>
<proteinExistence type="predicted"/>
<keyword evidence="2" id="KW-1185">Reference proteome</keyword>
<evidence type="ECO:0000313" key="1">
    <source>
        <dbReference type="EMBL" id="KAK5531332.1"/>
    </source>
</evidence>
<reference evidence="1 2" key="1">
    <citation type="submission" date="2023-06" db="EMBL/GenBank/DDBJ databases">
        <title>Black Yeasts Isolated from many extreme environments.</title>
        <authorList>
            <person name="Coleine C."/>
            <person name="Stajich J.E."/>
            <person name="Selbmann L."/>
        </authorList>
    </citation>
    <scope>NUCLEOTIDE SEQUENCE [LARGE SCALE GENOMIC DNA]</scope>
    <source>
        <strain evidence="1 2">CCFEE 5887</strain>
    </source>
</reference>
<accession>A0AAV9PX75</accession>
<sequence length="274" mass="31591">MSASALTSVTVTSTPKDVVEPRFSFLDLPPEVRLMIYRLLFKDGVIVIRQADFWWRAYRRAPYCNWEERPSVLRDRSMGLNILSTCKLCLYEAKAALLQMATFDIHFGMTRSLEPSQTRGFSGHELSLVRSVTLRGLYSSHAMQNVVKLTIHYGRQEMGFNQDSEDWKKCSMITIPDKIRYLWNEGNHKVLLPHIKKKLETHADATLKLEFGVTCRDSIRVGFHVELLKQEIWITQANFGGKILMEPRSVPTFVAHLEESGPRTSFKMEEIPRP</sequence>
<organism evidence="1 2">
    <name type="scientific">Vermiconidia calcicola</name>
    <dbReference type="NCBI Taxonomy" id="1690605"/>
    <lineage>
        <taxon>Eukaryota</taxon>
        <taxon>Fungi</taxon>
        <taxon>Dikarya</taxon>
        <taxon>Ascomycota</taxon>
        <taxon>Pezizomycotina</taxon>
        <taxon>Dothideomycetes</taxon>
        <taxon>Dothideomycetidae</taxon>
        <taxon>Mycosphaerellales</taxon>
        <taxon>Extremaceae</taxon>
        <taxon>Vermiconidia</taxon>
    </lineage>
</organism>
<protein>
    <recommendedName>
        <fullName evidence="3">F-box domain-containing protein</fullName>
    </recommendedName>
</protein>
<evidence type="ECO:0008006" key="3">
    <source>
        <dbReference type="Google" id="ProtNLM"/>
    </source>
</evidence>
<dbReference type="AlphaFoldDB" id="A0AAV9PX75"/>